<dbReference type="AlphaFoldDB" id="A0A9D4KF71"/>
<evidence type="ECO:0000313" key="2">
    <source>
        <dbReference type="Proteomes" id="UP000828390"/>
    </source>
</evidence>
<reference evidence="1" key="1">
    <citation type="journal article" date="2019" name="bioRxiv">
        <title>The Genome of the Zebra Mussel, Dreissena polymorpha: A Resource for Invasive Species Research.</title>
        <authorList>
            <person name="McCartney M.A."/>
            <person name="Auch B."/>
            <person name="Kono T."/>
            <person name="Mallez S."/>
            <person name="Zhang Y."/>
            <person name="Obille A."/>
            <person name="Becker A."/>
            <person name="Abrahante J.E."/>
            <person name="Garbe J."/>
            <person name="Badalamenti J.P."/>
            <person name="Herman A."/>
            <person name="Mangelson H."/>
            <person name="Liachko I."/>
            <person name="Sullivan S."/>
            <person name="Sone E.D."/>
            <person name="Koren S."/>
            <person name="Silverstein K.A.T."/>
            <person name="Beckman K.B."/>
            <person name="Gohl D.M."/>
        </authorList>
    </citation>
    <scope>NUCLEOTIDE SEQUENCE</scope>
    <source>
        <strain evidence="1">Duluth1</strain>
        <tissue evidence="1">Whole animal</tissue>
    </source>
</reference>
<comment type="caution">
    <text evidence="1">The sequence shown here is derived from an EMBL/GenBank/DDBJ whole genome shotgun (WGS) entry which is preliminary data.</text>
</comment>
<gene>
    <name evidence="1" type="ORF">DPMN_112190</name>
</gene>
<dbReference type="EMBL" id="JAIWYP010000004">
    <property type="protein sequence ID" value="KAH3838775.1"/>
    <property type="molecule type" value="Genomic_DNA"/>
</dbReference>
<name>A0A9D4KF71_DREPO</name>
<evidence type="ECO:0000313" key="1">
    <source>
        <dbReference type="EMBL" id="KAH3838775.1"/>
    </source>
</evidence>
<dbReference type="Proteomes" id="UP000828390">
    <property type="component" value="Unassembled WGS sequence"/>
</dbReference>
<accession>A0A9D4KF71</accession>
<keyword evidence="2" id="KW-1185">Reference proteome</keyword>
<protein>
    <submittedName>
        <fullName evidence="1">Uncharacterized protein</fullName>
    </submittedName>
</protein>
<organism evidence="1 2">
    <name type="scientific">Dreissena polymorpha</name>
    <name type="common">Zebra mussel</name>
    <name type="synonym">Mytilus polymorpha</name>
    <dbReference type="NCBI Taxonomy" id="45954"/>
    <lineage>
        <taxon>Eukaryota</taxon>
        <taxon>Metazoa</taxon>
        <taxon>Spiralia</taxon>
        <taxon>Lophotrochozoa</taxon>
        <taxon>Mollusca</taxon>
        <taxon>Bivalvia</taxon>
        <taxon>Autobranchia</taxon>
        <taxon>Heteroconchia</taxon>
        <taxon>Euheterodonta</taxon>
        <taxon>Imparidentia</taxon>
        <taxon>Neoheterodontei</taxon>
        <taxon>Myida</taxon>
        <taxon>Dreissenoidea</taxon>
        <taxon>Dreissenidae</taxon>
        <taxon>Dreissena</taxon>
    </lineage>
</organism>
<sequence length="64" mass="7193">MSFLSRETMESAGSYQEARDKLANTQLIAPAYFILGGTKPGEVWALSSVSLTLQDRHYYDNYVT</sequence>
<proteinExistence type="predicted"/>
<reference evidence="1" key="2">
    <citation type="submission" date="2020-11" db="EMBL/GenBank/DDBJ databases">
        <authorList>
            <person name="McCartney M.A."/>
            <person name="Auch B."/>
            <person name="Kono T."/>
            <person name="Mallez S."/>
            <person name="Becker A."/>
            <person name="Gohl D.M."/>
            <person name="Silverstein K.A.T."/>
            <person name="Koren S."/>
            <person name="Bechman K.B."/>
            <person name="Herman A."/>
            <person name="Abrahante J.E."/>
            <person name="Garbe J."/>
        </authorList>
    </citation>
    <scope>NUCLEOTIDE SEQUENCE</scope>
    <source>
        <strain evidence="1">Duluth1</strain>
        <tissue evidence="1">Whole animal</tissue>
    </source>
</reference>